<keyword evidence="1" id="KW-1133">Transmembrane helix</keyword>
<keyword evidence="2" id="KW-1185">Reference proteome</keyword>
<protein>
    <submittedName>
        <fullName evidence="3">Uncharacterized protein</fullName>
    </submittedName>
</protein>
<keyword evidence="1" id="KW-0812">Transmembrane</keyword>
<dbReference type="Proteomes" id="UP000887565">
    <property type="component" value="Unplaced"/>
</dbReference>
<organism evidence="2 3">
    <name type="scientific">Romanomermis culicivorax</name>
    <name type="common">Nematode worm</name>
    <dbReference type="NCBI Taxonomy" id="13658"/>
    <lineage>
        <taxon>Eukaryota</taxon>
        <taxon>Metazoa</taxon>
        <taxon>Ecdysozoa</taxon>
        <taxon>Nematoda</taxon>
        <taxon>Enoplea</taxon>
        <taxon>Dorylaimia</taxon>
        <taxon>Mermithida</taxon>
        <taxon>Mermithoidea</taxon>
        <taxon>Mermithidae</taxon>
        <taxon>Romanomermis</taxon>
    </lineage>
</organism>
<sequence>MIFANRIFPFISGVFATITVLLLFIKYENRRRFKIVAVFLLFAWSSWSPSVGAAVDFVACDTPNDGVVDIVLLYDSRMFNVKALRYAPNYDPIPEFAF</sequence>
<evidence type="ECO:0000256" key="1">
    <source>
        <dbReference type="SAM" id="Phobius"/>
    </source>
</evidence>
<keyword evidence="1" id="KW-0472">Membrane</keyword>
<dbReference type="AlphaFoldDB" id="A0A915L5E5"/>
<name>A0A915L5E5_ROMCU</name>
<reference evidence="3" key="1">
    <citation type="submission" date="2022-11" db="UniProtKB">
        <authorList>
            <consortium name="WormBaseParasite"/>
        </authorList>
    </citation>
    <scope>IDENTIFICATION</scope>
</reference>
<dbReference type="WBParaSite" id="nRc.2.0.1.t46264-RA">
    <property type="protein sequence ID" value="nRc.2.0.1.t46264-RA"/>
    <property type="gene ID" value="nRc.2.0.1.g46264"/>
</dbReference>
<feature type="transmembrane region" description="Helical" evidence="1">
    <location>
        <begin position="6"/>
        <end position="25"/>
    </location>
</feature>
<evidence type="ECO:0000313" key="2">
    <source>
        <dbReference type="Proteomes" id="UP000887565"/>
    </source>
</evidence>
<accession>A0A915L5E5</accession>
<evidence type="ECO:0000313" key="3">
    <source>
        <dbReference type="WBParaSite" id="nRc.2.0.1.t46264-RA"/>
    </source>
</evidence>
<proteinExistence type="predicted"/>